<keyword evidence="9" id="KW-0805">Transcription regulation</keyword>
<dbReference type="Proteomes" id="UP000515151">
    <property type="component" value="Chromosome 4"/>
</dbReference>
<keyword evidence="8" id="KW-0156">Chromatin regulator</keyword>
<comment type="catalytic activity">
    <reaction evidence="14">
        <text>L-lysyl-[protein] + acetyl-CoA = N(6)-acetyl-L-lysyl-[protein] + CoA + H(+)</text>
        <dbReference type="Rhea" id="RHEA:45948"/>
        <dbReference type="Rhea" id="RHEA-COMP:9752"/>
        <dbReference type="Rhea" id="RHEA-COMP:10731"/>
        <dbReference type="ChEBI" id="CHEBI:15378"/>
        <dbReference type="ChEBI" id="CHEBI:29969"/>
        <dbReference type="ChEBI" id="CHEBI:57287"/>
        <dbReference type="ChEBI" id="CHEBI:57288"/>
        <dbReference type="ChEBI" id="CHEBI:61930"/>
        <dbReference type="EC" id="2.3.1.48"/>
    </reaction>
</comment>
<dbReference type="SMART" id="SM00551">
    <property type="entry name" value="ZnF_TAZ"/>
    <property type="match status" value="1"/>
</dbReference>
<dbReference type="InterPro" id="IPR000433">
    <property type="entry name" value="Znf_ZZ"/>
</dbReference>
<dbReference type="InterPro" id="IPR013178">
    <property type="entry name" value="Histone_AcTrfase_Rtt109/CBP"/>
</dbReference>
<evidence type="ECO:0000256" key="11">
    <source>
        <dbReference type="ARBA" id="ARBA00023163"/>
    </source>
</evidence>
<evidence type="ECO:0000313" key="19">
    <source>
        <dbReference type="Proteomes" id="UP000515151"/>
    </source>
</evidence>
<evidence type="ECO:0000256" key="5">
    <source>
        <dbReference type="ARBA" id="ARBA00022723"/>
    </source>
</evidence>
<dbReference type="Gene3D" id="3.30.40.10">
    <property type="entry name" value="Zinc/RING finger domain, C3HC4 (zinc finger)"/>
    <property type="match status" value="1"/>
</dbReference>
<dbReference type="PANTHER" id="PTHR13808:SF53">
    <property type="entry name" value="HISTONE ACETYLTRANSFERASE HAC2"/>
    <property type="match status" value="1"/>
</dbReference>
<dbReference type="PROSITE" id="PS51727">
    <property type="entry name" value="CBP_P300_HAT"/>
    <property type="match status" value="1"/>
</dbReference>
<comment type="subcellular location">
    <subcellularLocation>
        <location evidence="2">Nucleus</location>
    </subcellularLocation>
</comment>
<dbReference type="PROSITE" id="PS50134">
    <property type="entry name" value="ZF_TAZ"/>
    <property type="match status" value="1"/>
</dbReference>
<keyword evidence="11" id="KW-0804">Transcription</keyword>
<dbReference type="PROSITE" id="PS50135">
    <property type="entry name" value="ZF_ZZ_2"/>
    <property type="match status" value="1"/>
</dbReference>
<dbReference type="GO" id="GO:0008270">
    <property type="term" value="F:zinc ion binding"/>
    <property type="evidence" value="ECO:0007669"/>
    <property type="project" value="UniProtKB-KW"/>
</dbReference>
<dbReference type="PANTHER" id="PTHR13808">
    <property type="entry name" value="CBP/P300-RELATED"/>
    <property type="match status" value="1"/>
</dbReference>
<feature type="domain" description="CBP/p300-type HAT" evidence="18">
    <location>
        <begin position="818"/>
        <end position="1246"/>
    </location>
</feature>
<keyword evidence="12" id="KW-0539">Nucleus</keyword>
<dbReference type="GO" id="GO:0005634">
    <property type="term" value="C:nucleus"/>
    <property type="evidence" value="ECO:0007669"/>
    <property type="project" value="UniProtKB-SubCell"/>
</dbReference>
<keyword evidence="5" id="KW-0479">Metal-binding</keyword>
<dbReference type="GO" id="GO:0031490">
    <property type="term" value="F:chromatin DNA binding"/>
    <property type="evidence" value="ECO:0007669"/>
    <property type="project" value="TreeGrafter"/>
</dbReference>
<dbReference type="GeneID" id="116204062"/>
<dbReference type="InterPro" id="IPR011011">
    <property type="entry name" value="Znf_FYVE_PHD"/>
</dbReference>
<evidence type="ECO:0000256" key="3">
    <source>
        <dbReference type="ARBA" id="ARBA00013184"/>
    </source>
</evidence>
<keyword evidence="19" id="KW-1185">Reference proteome</keyword>
<dbReference type="EC" id="2.3.1.48" evidence="3"/>
<keyword evidence="10" id="KW-0010">Activator</keyword>
<gene>
    <name evidence="20" type="primary">LOC116204062</name>
</gene>
<dbReference type="RefSeq" id="XP_031391979.1">
    <property type="nucleotide sequence ID" value="XM_031536119.1"/>
</dbReference>
<evidence type="ECO:0000256" key="6">
    <source>
        <dbReference type="ARBA" id="ARBA00022771"/>
    </source>
</evidence>
<sequence>MIGKQYFLDPHGRPWSVRSEVGRGHRIPAVGPPIDWRLHPRMGDARSMMKSRIIRTMPWAGHNYEPSPDELQLAAALEEKLFMGAASVREYLDLKTLHHRVQILLQQTSAEKATIANQFYNSVPAHQVGLDASCHPCYSSTDHTLGYTAVSSCNSGRCSLPGCAIGLRTEFSGGQGPFIDGYSKGHGMLSASYLKEQQPSQAFTSDAFVSLEGSPYCSRYWDKCLYAGACDGGVVFPQVNPHNSYGASLQGHGIAQKNLQCRNLRNVSPVQQRDLLCLNSEQKIHFELPSNQFYPLDSVEFKGTSTCSGSRVSAASNPSYPSGAQWISCQDQRKRPQSLVSSWSVAGKSQVLPPAHKRLKTVDQFGYISSKYEIPRDIMMIEQCMGKRLPKLQQYPESPVSIDSQYDVVQPIAEDIPDISWVLKNLVQGSSEWNHGNAVSPLEEIFGKPNMGIVDKFMVEPVADFRSGQSGSTVTFSEERTLGCEDGGRVMEDTSKLNVERQDLATGEALADSSGLKSDRVPILSGELNSCFLEERTLTCKDGGRVMEDTSELNVEKQDLATSEALIDSRGLRSDSICHVSEERNPCVEEKTQIIEPDKGFECNPCLEEHNPCHDKGFECERELSEAVSKEVHEVPMSGGRKITGASLLEFFTREQIEKHLTGLKESSCQIILQEKDAAHTATQTPCQLCGEGTLFFAPVTIYCSSCGKIINCGGKYYTPQEVGEKFYLCSTCYGCKGKVVQFRGGSISKEKLEKRTHDEKMEEPWVQCEWCQAWQHQICGLFNERKNVGGNAEYVCPLCCLKVINDNDQMTFRNGCAFSAKDLPCTKLSDHLERRLNDRLKQERECRAKDSGKNFHEVPGAEDLVVRVVLSLPRKVEVDKQFLGIFHGINYRSELPYKSKAIALFQKIEGVDVFLFGMYVQEYGSDCSQPNNRCVYISYLDSVKYLCPDIKSAYGESLRTFVYHEILVGYLEYCKKRGFASCYLWVCPPTKGDDFLLYCHPKFQKNLPIKTLRKWYRTMFSKAIAEKIVLSSTNLCEFYFAPSGCDKLKITAARLPYFEGDYWPSKLENILKVIDQKAVEESDKKVKNMSKRAMKACKSLSNDSPKDILLMEKIEHSMKDNKDDFMVAHLQYICTCCHEVILSGKRWFCNHCKKLQLCERCVDAEVGRTAEDVPVCRAKHLLSQAIVDPAPSDTEDGDITIENKLFENRHSFLAFCQENHYQFDTLRQAKHSSMMILYHLNERKEQVTGNACSLCQEEIFGSSWMCKICLSFHACKACYMRQDFSHSHELTPSSSDDPAAEIQFKWLVSVDPKDILSLVMHCSRCNPSESQPCSYPYCSKIKGLFHHSTLCSRGVSKGCKYCQNVWLMLQLHAKDCKDSDCRVPWCRRFKGRLSMQPVPHTARGIHQGLISA</sequence>
<evidence type="ECO:0000256" key="7">
    <source>
        <dbReference type="ARBA" id="ARBA00022833"/>
    </source>
</evidence>
<dbReference type="GO" id="GO:0000123">
    <property type="term" value="C:histone acetyltransferase complex"/>
    <property type="evidence" value="ECO:0007669"/>
    <property type="project" value="TreeGrafter"/>
</dbReference>
<evidence type="ECO:0000256" key="12">
    <source>
        <dbReference type="ARBA" id="ARBA00023242"/>
    </source>
</evidence>
<keyword evidence="7" id="KW-0862">Zinc</keyword>
<dbReference type="InterPro" id="IPR043145">
    <property type="entry name" value="Znf_ZZ_sf"/>
</dbReference>
<evidence type="ECO:0000256" key="8">
    <source>
        <dbReference type="ARBA" id="ARBA00022853"/>
    </source>
</evidence>
<dbReference type="GO" id="GO:0005667">
    <property type="term" value="C:transcription regulator complex"/>
    <property type="evidence" value="ECO:0007669"/>
    <property type="project" value="TreeGrafter"/>
</dbReference>
<dbReference type="GO" id="GO:0045944">
    <property type="term" value="P:positive regulation of transcription by RNA polymerase II"/>
    <property type="evidence" value="ECO:0007669"/>
    <property type="project" value="TreeGrafter"/>
</dbReference>
<evidence type="ECO:0000256" key="15">
    <source>
        <dbReference type="PROSITE-ProRule" id="PRU00228"/>
    </source>
</evidence>
<dbReference type="SUPFAM" id="SSF57903">
    <property type="entry name" value="FYVE/PHD zinc finger"/>
    <property type="match status" value="1"/>
</dbReference>
<keyword evidence="6 15" id="KW-0863">Zinc-finger</keyword>
<reference evidence="20" key="2">
    <citation type="submission" date="2025-08" db="UniProtKB">
        <authorList>
            <consortium name="RefSeq"/>
        </authorList>
    </citation>
    <scope>IDENTIFICATION</scope>
    <source>
        <tissue evidence="20">Leaf</tissue>
    </source>
</reference>
<reference evidence="19" key="1">
    <citation type="journal article" date="2020" name="Plant Biotechnol. J.">
        <title>The pomegranate (Punica granatum L.) draft genome dissects genetic divergence between soft- and hard-seeded cultivars.</title>
        <authorList>
            <person name="Luo X."/>
            <person name="Li H."/>
            <person name="Wu Z."/>
            <person name="Yao W."/>
            <person name="Zhao P."/>
            <person name="Cao D."/>
            <person name="Yu H."/>
            <person name="Li K."/>
            <person name="Poudel K."/>
            <person name="Zhao D."/>
            <person name="Zhang F."/>
            <person name="Xia X."/>
            <person name="Chen L."/>
            <person name="Wang Q."/>
            <person name="Jing D."/>
            <person name="Cao S."/>
        </authorList>
    </citation>
    <scope>NUCLEOTIDE SEQUENCE [LARGE SCALE GENOMIC DNA]</scope>
    <source>
        <strain evidence="19">cv. Tunisia</strain>
    </source>
</reference>
<dbReference type="Pfam" id="PF08214">
    <property type="entry name" value="HAT_KAT11"/>
    <property type="match status" value="1"/>
</dbReference>
<keyword evidence="4" id="KW-0808">Transferase</keyword>
<dbReference type="SMART" id="SM01250">
    <property type="entry name" value="KAT11"/>
    <property type="match status" value="1"/>
</dbReference>
<dbReference type="Pfam" id="PF02135">
    <property type="entry name" value="zf-TAZ"/>
    <property type="match status" value="1"/>
</dbReference>
<organism evidence="19 20">
    <name type="scientific">Punica granatum</name>
    <name type="common">Pomegranate</name>
    <dbReference type="NCBI Taxonomy" id="22663"/>
    <lineage>
        <taxon>Eukaryota</taxon>
        <taxon>Viridiplantae</taxon>
        <taxon>Streptophyta</taxon>
        <taxon>Embryophyta</taxon>
        <taxon>Tracheophyta</taxon>
        <taxon>Spermatophyta</taxon>
        <taxon>Magnoliopsida</taxon>
        <taxon>eudicotyledons</taxon>
        <taxon>Gunneridae</taxon>
        <taxon>Pentapetalae</taxon>
        <taxon>rosids</taxon>
        <taxon>malvids</taxon>
        <taxon>Myrtales</taxon>
        <taxon>Lythraceae</taxon>
        <taxon>Punica</taxon>
    </lineage>
</organism>
<evidence type="ECO:0000256" key="10">
    <source>
        <dbReference type="ARBA" id="ARBA00023159"/>
    </source>
</evidence>
<evidence type="ECO:0000259" key="17">
    <source>
        <dbReference type="PROSITE" id="PS50135"/>
    </source>
</evidence>
<dbReference type="InterPro" id="IPR000197">
    <property type="entry name" value="Znf_TAZ"/>
</dbReference>
<proteinExistence type="predicted"/>
<dbReference type="SUPFAM" id="SSF57933">
    <property type="entry name" value="TAZ domain"/>
    <property type="match status" value="1"/>
</dbReference>
<dbReference type="InterPro" id="IPR035898">
    <property type="entry name" value="TAZ_dom_sf"/>
</dbReference>
<evidence type="ECO:0000256" key="13">
    <source>
        <dbReference type="ARBA" id="ARBA00023315"/>
    </source>
</evidence>
<dbReference type="InterPro" id="IPR013083">
    <property type="entry name" value="Znf_RING/FYVE/PHD"/>
</dbReference>
<accession>A0A6P8DBS6</accession>
<dbReference type="InterPro" id="IPR031162">
    <property type="entry name" value="CBP_P300_HAT"/>
</dbReference>
<name>A0A6P8DBS6_PUNGR</name>
<feature type="domain" description="TAZ-type" evidence="16">
    <location>
        <begin position="1298"/>
        <end position="1390"/>
    </location>
</feature>
<evidence type="ECO:0000259" key="18">
    <source>
        <dbReference type="PROSITE" id="PS51727"/>
    </source>
</evidence>
<evidence type="ECO:0000256" key="9">
    <source>
        <dbReference type="ARBA" id="ARBA00023015"/>
    </source>
</evidence>
<evidence type="ECO:0000256" key="1">
    <source>
        <dbReference type="ARBA" id="ARBA00002581"/>
    </source>
</evidence>
<feature type="domain" description="ZZ-type" evidence="17">
    <location>
        <begin position="1130"/>
        <end position="1196"/>
    </location>
</feature>
<dbReference type="SUPFAM" id="SSF57850">
    <property type="entry name" value="RING/U-box"/>
    <property type="match status" value="2"/>
</dbReference>
<dbReference type="InterPro" id="IPR019786">
    <property type="entry name" value="Zinc_finger_PHD-type_CS"/>
</dbReference>
<dbReference type="PROSITE" id="PS01359">
    <property type="entry name" value="ZF_PHD_1"/>
    <property type="match status" value="1"/>
</dbReference>
<dbReference type="OrthoDB" id="899at2759"/>
<evidence type="ECO:0000256" key="4">
    <source>
        <dbReference type="ARBA" id="ARBA00022679"/>
    </source>
</evidence>
<dbReference type="Gene3D" id="1.20.1020.10">
    <property type="entry name" value="TAZ domain"/>
    <property type="match status" value="1"/>
</dbReference>
<comment type="function">
    <text evidence="1">Acetyltransferase enzyme. Acetylates histones, giving a specific tag for transcriptional activation.</text>
</comment>
<dbReference type="Gene3D" id="3.30.60.90">
    <property type="match status" value="2"/>
</dbReference>
<evidence type="ECO:0000256" key="2">
    <source>
        <dbReference type="ARBA" id="ARBA00004123"/>
    </source>
</evidence>
<dbReference type="GO" id="GO:0003713">
    <property type="term" value="F:transcription coactivator activity"/>
    <property type="evidence" value="ECO:0007669"/>
    <property type="project" value="TreeGrafter"/>
</dbReference>
<evidence type="ECO:0000259" key="16">
    <source>
        <dbReference type="PROSITE" id="PS50134"/>
    </source>
</evidence>
<evidence type="ECO:0000313" key="20">
    <source>
        <dbReference type="RefSeq" id="XP_031391979.1"/>
    </source>
</evidence>
<protein>
    <recommendedName>
        <fullName evidence="3">histone acetyltransferase</fullName>
        <ecNumber evidence="3">2.3.1.48</ecNumber>
    </recommendedName>
</protein>
<keyword evidence="13" id="KW-0012">Acyltransferase</keyword>
<dbReference type="GO" id="GO:0004402">
    <property type="term" value="F:histone acetyltransferase activity"/>
    <property type="evidence" value="ECO:0007669"/>
    <property type="project" value="InterPro"/>
</dbReference>
<evidence type="ECO:0000256" key="14">
    <source>
        <dbReference type="ARBA" id="ARBA00048017"/>
    </source>
</evidence>